<dbReference type="EMBL" id="UGNV01000001">
    <property type="protein sequence ID" value="STX28857.1"/>
    <property type="molecule type" value="Genomic_DNA"/>
</dbReference>
<dbReference type="Proteomes" id="UP000254968">
    <property type="component" value="Unassembled WGS sequence"/>
</dbReference>
<gene>
    <name evidence="1" type="ORF">NCTC13315_01391</name>
</gene>
<dbReference type="OrthoDB" id="5652887at2"/>
<evidence type="ECO:0000313" key="2">
    <source>
        <dbReference type="Proteomes" id="UP000254968"/>
    </source>
</evidence>
<accession>A0A378I0X2</accession>
<dbReference type="RefSeq" id="WP_115302569.1">
    <property type="nucleotide sequence ID" value="NZ_CAAAHO010000001.1"/>
</dbReference>
<keyword evidence="2" id="KW-1185">Reference proteome</keyword>
<evidence type="ECO:0000313" key="1">
    <source>
        <dbReference type="EMBL" id="STX28857.1"/>
    </source>
</evidence>
<name>A0A378I0X2_9GAMM</name>
<sequence>MYRLSSQADITIYENPARDLTAVQGNSSVVYPFYKSSGNNSKSDQTWFPWMGYFDKHPKNPNELYMVKPDVKSLSAETKAIIRQHLGTNEVSENLISRMGNDEALAISCSLGGGVWATYPKLREDIMMASATKDYIKMLHVEAVKEMQVPPAQKGLTPFIGKRYEGEAFDSHVGMATAMEGVVARQAAKFVSTYSVQDKGKFPKTQELESIAQLSHGKSIRDNYIAKLDKLGLFQKIPPTMPPKTGDDLKGGMQLK</sequence>
<dbReference type="AlphaFoldDB" id="A0A378I0X2"/>
<protein>
    <submittedName>
        <fullName evidence="1">Uncharacterized protein</fullName>
    </submittedName>
</protein>
<proteinExistence type="predicted"/>
<reference evidence="1 2" key="1">
    <citation type="submission" date="2018-06" db="EMBL/GenBank/DDBJ databases">
        <authorList>
            <consortium name="Pathogen Informatics"/>
            <person name="Doyle S."/>
        </authorList>
    </citation>
    <scope>NUCLEOTIDE SEQUENCE [LARGE SCALE GENOMIC DNA]</scope>
    <source>
        <strain evidence="1 2">NCTC13315</strain>
    </source>
</reference>
<organism evidence="1 2">
    <name type="scientific">Legionella beliardensis</name>
    <dbReference type="NCBI Taxonomy" id="91822"/>
    <lineage>
        <taxon>Bacteria</taxon>
        <taxon>Pseudomonadati</taxon>
        <taxon>Pseudomonadota</taxon>
        <taxon>Gammaproteobacteria</taxon>
        <taxon>Legionellales</taxon>
        <taxon>Legionellaceae</taxon>
        <taxon>Legionella</taxon>
    </lineage>
</organism>